<evidence type="ECO:0000256" key="9">
    <source>
        <dbReference type="ARBA" id="ARBA00022777"/>
    </source>
</evidence>
<dbReference type="SUPFAM" id="SSF158472">
    <property type="entry name" value="HAMP domain-like"/>
    <property type="match status" value="1"/>
</dbReference>
<organism evidence="17 18">
    <name type="scientific">Virgibacillus chiguensis</name>
    <dbReference type="NCBI Taxonomy" id="411959"/>
    <lineage>
        <taxon>Bacteria</taxon>
        <taxon>Bacillati</taxon>
        <taxon>Bacillota</taxon>
        <taxon>Bacilli</taxon>
        <taxon>Bacillales</taxon>
        <taxon>Bacillaceae</taxon>
        <taxon>Virgibacillus</taxon>
    </lineage>
</organism>
<dbReference type="PANTHER" id="PTHR45528:SF1">
    <property type="entry name" value="SENSOR HISTIDINE KINASE CPXA"/>
    <property type="match status" value="1"/>
</dbReference>
<dbReference type="CDD" id="cd06225">
    <property type="entry name" value="HAMP"/>
    <property type="match status" value="1"/>
</dbReference>
<keyword evidence="6" id="KW-0808">Transferase</keyword>
<evidence type="ECO:0000259" key="16">
    <source>
        <dbReference type="PROSITE" id="PS50885"/>
    </source>
</evidence>
<evidence type="ECO:0000256" key="5">
    <source>
        <dbReference type="ARBA" id="ARBA00022553"/>
    </source>
</evidence>
<dbReference type="Pfam" id="PF02518">
    <property type="entry name" value="HATPase_c"/>
    <property type="match status" value="1"/>
</dbReference>
<comment type="subcellular location">
    <subcellularLocation>
        <location evidence="2">Cell membrane</location>
        <topology evidence="2">Multi-pass membrane protein</topology>
    </subcellularLocation>
</comment>
<dbReference type="PANTHER" id="PTHR45528">
    <property type="entry name" value="SENSOR HISTIDINE KINASE CPXA"/>
    <property type="match status" value="1"/>
</dbReference>
<dbReference type="AlphaFoldDB" id="A0A1M5S1M7"/>
<evidence type="ECO:0000256" key="4">
    <source>
        <dbReference type="ARBA" id="ARBA00022475"/>
    </source>
</evidence>
<keyword evidence="12" id="KW-0902">Two-component regulatory system</keyword>
<dbReference type="PRINTS" id="PR00344">
    <property type="entry name" value="BCTRLSENSOR"/>
</dbReference>
<feature type="transmembrane region" description="Helical" evidence="14">
    <location>
        <begin position="156"/>
        <end position="178"/>
    </location>
</feature>
<evidence type="ECO:0000256" key="13">
    <source>
        <dbReference type="ARBA" id="ARBA00023136"/>
    </source>
</evidence>
<name>A0A1M5S1M7_9BACI</name>
<dbReference type="SUPFAM" id="SSF55874">
    <property type="entry name" value="ATPase domain of HSP90 chaperone/DNA topoisomerase II/histidine kinase"/>
    <property type="match status" value="1"/>
</dbReference>
<dbReference type="Gene3D" id="3.30.565.10">
    <property type="entry name" value="Histidine kinase-like ATPase, C-terminal domain"/>
    <property type="match status" value="1"/>
</dbReference>
<evidence type="ECO:0000256" key="7">
    <source>
        <dbReference type="ARBA" id="ARBA00022692"/>
    </source>
</evidence>
<evidence type="ECO:0000256" key="8">
    <source>
        <dbReference type="ARBA" id="ARBA00022741"/>
    </source>
</evidence>
<keyword evidence="8" id="KW-0547">Nucleotide-binding</keyword>
<evidence type="ECO:0000259" key="15">
    <source>
        <dbReference type="PROSITE" id="PS50109"/>
    </source>
</evidence>
<dbReference type="RefSeq" id="WP_073007286.1">
    <property type="nucleotide sequence ID" value="NZ_FQXD01000006.1"/>
</dbReference>
<dbReference type="SMART" id="SM00387">
    <property type="entry name" value="HATPase_c"/>
    <property type="match status" value="1"/>
</dbReference>
<dbReference type="GO" id="GO:0005524">
    <property type="term" value="F:ATP binding"/>
    <property type="evidence" value="ECO:0007669"/>
    <property type="project" value="UniProtKB-KW"/>
</dbReference>
<sequence>MKIKTWLLVSYFVVMVLPVMAGYLLFLFIQGYHDELKIQEHIETVKEITTLKALLADPELYEFNSDWGKIKHNIDENQAVTLLNKDGMVMYASHSSVTSAFRKYGKEQLYEGLYDLEQGYRSYTYRQPVFLKDELIGFFEIQIPREQWVEGVTNRALLVGVGLFIVFIVIYTLVVLFVNKKIVRPLQMLINDMKRFADGELIHERKTKKDEVGELTAHFYVMSRQINKARKIAKQEQQAKEYLVASVSHDLKTPLTSIKAYAESLVFEKNIHVKEQKEYLRIIMEKTDFLKAMLDDLLTYTMLRSSEKQLELALVDGEEFFDMLTSDFETLCKQKGVDLHVSLQVKGKYEVDPNQMIRVMDNLVSNAISHTPTNGNIWLGVVSGDLPDWTYSFVRQNVDWKGQEEKAAFIFIQNEGKGIDEAVLPYVFEPFYQHNPARSKQEFQRNGLGLSIAKQVIEEHGGWIHIFSQKNVGTCVVCMLPQTLER</sequence>
<dbReference type="GO" id="GO:0000155">
    <property type="term" value="F:phosphorelay sensor kinase activity"/>
    <property type="evidence" value="ECO:0007669"/>
    <property type="project" value="InterPro"/>
</dbReference>
<accession>A0A1M5S1M7</accession>
<dbReference type="Proteomes" id="UP000184079">
    <property type="component" value="Unassembled WGS sequence"/>
</dbReference>
<dbReference type="SMART" id="SM00388">
    <property type="entry name" value="HisKA"/>
    <property type="match status" value="1"/>
</dbReference>
<keyword evidence="5" id="KW-0597">Phosphoprotein</keyword>
<keyword evidence="4" id="KW-1003">Cell membrane</keyword>
<evidence type="ECO:0000313" key="18">
    <source>
        <dbReference type="Proteomes" id="UP000184079"/>
    </source>
</evidence>
<dbReference type="CDD" id="cd00075">
    <property type="entry name" value="HATPase"/>
    <property type="match status" value="1"/>
</dbReference>
<evidence type="ECO:0000256" key="10">
    <source>
        <dbReference type="ARBA" id="ARBA00022840"/>
    </source>
</evidence>
<dbReference type="InterPro" id="IPR004358">
    <property type="entry name" value="Sig_transdc_His_kin-like_C"/>
</dbReference>
<gene>
    <name evidence="17" type="ORF">SAMN05421807_10620</name>
</gene>
<evidence type="ECO:0000256" key="14">
    <source>
        <dbReference type="SAM" id="Phobius"/>
    </source>
</evidence>
<comment type="catalytic activity">
    <reaction evidence="1">
        <text>ATP + protein L-histidine = ADP + protein N-phospho-L-histidine.</text>
        <dbReference type="EC" id="2.7.13.3"/>
    </reaction>
</comment>
<dbReference type="Pfam" id="PF00512">
    <property type="entry name" value="HisKA"/>
    <property type="match status" value="1"/>
</dbReference>
<dbReference type="CDD" id="cd00082">
    <property type="entry name" value="HisKA"/>
    <property type="match status" value="1"/>
</dbReference>
<dbReference type="PROSITE" id="PS50885">
    <property type="entry name" value="HAMP"/>
    <property type="match status" value="1"/>
</dbReference>
<dbReference type="InterPro" id="IPR003660">
    <property type="entry name" value="HAMP_dom"/>
</dbReference>
<dbReference type="EC" id="2.7.13.3" evidence="3"/>
<proteinExistence type="predicted"/>
<evidence type="ECO:0000256" key="2">
    <source>
        <dbReference type="ARBA" id="ARBA00004651"/>
    </source>
</evidence>
<dbReference type="InterPro" id="IPR005467">
    <property type="entry name" value="His_kinase_dom"/>
</dbReference>
<evidence type="ECO:0000256" key="12">
    <source>
        <dbReference type="ARBA" id="ARBA00023012"/>
    </source>
</evidence>
<keyword evidence="13 14" id="KW-0472">Membrane</keyword>
<feature type="transmembrane region" description="Helical" evidence="14">
    <location>
        <begin position="6"/>
        <end position="29"/>
    </location>
</feature>
<dbReference type="Gene3D" id="1.10.287.130">
    <property type="match status" value="1"/>
</dbReference>
<dbReference type="Gene3D" id="6.10.340.10">
    <property type="match status" value="1"/>
</dbReference>
<dbReference type="PROSITE" id="PS50109">
    <property type="entry name" value="HIS_KIN"/>
    <property type="match status" value="1"/>
</dbReference>
<dbReference type="InterPro" id="IPR036097">
    <property type="entry name" value="HisK_dim/P_sf"/>
</dbReference>
<dbReference type="InterPro" id="IPR050398">
    <property type="entry name" value="HssS/ArlS-like"/>
</dbReference>
<dbReference type="GO" id="GO:0005886">
    <property type="term" value="C:plasma membrane"/>
    <property type="evidence" value="ECO:0007669"/>
    <property type="project" value="UniProtKB-SubCell"/>
</dbReference>
<dbReference type="EMBL" id="FQXD01000006">
    <property type="protein sequence ID" value="SHH32386.1"/>
    <property type="molecule type" value="Genomic_DNA"/>
</dbReference>
<feature type="domain" description="HAMP" evidence="16">
    <location>
        <begin position="180"/>
        <end position="231"/>
    </location>
</feature>
<dbReference type="SUPFAM" id="SSF47384">
    <property type="entry name" value="Homodimeric domain of signal transducing histidine kinase"/>
    <property type="match status" value="1"/>
</dbReference>
<keyword evidence="7 14" id="KW-0812">Transmembrane</keyword>
<evidence type="ECO:0000256" key="1">
    <source>
        <dbReference type="ARBA" id="ARBA00000085"/>
    </source>
</evidence>
<evidence type="ECO:0000256" key="11">
    <source>
        <dbReference type="ARBA" id="ARBA00022989"/>
    </source>
</evidence>
<dbReference type="OrthoDB" id="335833at2"/>
<protein>
    <recommendedName>
        <fullName evidence="3">histidine kinase</fullName>
        <ecNumber evidence="3">2.7.13.3</ecNumber>
    </recommendedName>
</protein>
<keyword evidence="10" id="KW-0067">ATP-binding</keyword>
<keyword evidence="11 14" id="KW-1133">Transmembrane helix</keyword>
<evidence type="ECO:0000256" key="6">
    <source>
        <dbReference type="ARBA" id="ARBA00022679"/>
    </source>
</evidence>
<keyword evidence="9 17" id="KW-0418">Kinase</keyword>
<dbReference type="InterPro" id="IPR036890">
    <property type="entry name" value="HATPase_C_sf"/>
</dbReference>
<dbReference type="InterPro" id="IPR003594">
    <property type="entry name" value="HATPase_dom"/>
</dbReference>
<dbReference type="InterPro" id="IPR003661">
    <property type="entry name" value="HisK_dim/P_dom"/>
</dbReference>
<evidence type="ECO:0000313" key="17">
    <source>
        <dbReference type="EMBL" id="SHH32386.1"/>
    </source>
</evidence>
<keyword evidence="18" id="KW-1185">Reference proteome</keyword>
<reference evidence="18" key="1">
    <citation type="submission" date="2016-11" db="EMBL/GenBank/DDBJ databases">
        <authorList>
            <person name="Varghese N."/>
            <person name="Submissions S."/>
        </authorList>
    </citation>
    <scope>NUCLEOTIDE SEQUENCE [LARGE SCALE GENOMIC DNA]</scope>
    <source>
        <strain evidence="18">CGMCC 1.6496</strain>
    </source>
</reference>
<evidence type="ECO:0000256" key="3">
    <source>
        <dbReference type="ARBA" id="ARBA00012438"/>
    </source>
</evidence>
<feature type="domain" description="Histidine kinase" evidence="15">
    <location>
        <begin position="246"/>
        <end position="484"/>
    </location>
</feature>